<dbReference type="Proteomes" id="UP000266841">
    <property type="component" value="Unassembled WGS sequence"/>
</dbReference>
<feature type="region of interest" description="Disordered" evidence="1">
    <location>
        <begin position="14"/>
        <end position="39"/>
    </location>
</feature>
<evidence type="ECO:0000313" key="2">
    <source>
        <dbReference type="EMBL" id="EJK68658.1"/>
    </source>
</evidence>
<feature type="compositionally biased region" description="Low complexity" evidence="1">
    <location>
        <begin position="754"/>
        <end position="764"/>
    </location>
</feature>
<feature type="compositionally biased region" description="Low complexity" evidence="1">
    <location>
        <begin position="696"/>
        <end position="706"/>
    </location>
</feature>
<feature type="compositionally biased region" description="Basic residues" evidence="1">
    <location>
        <begin position="766"/>
        <end position="775"/>
    </location>
</feature>
<accession>K0SQX1</accession>
<reference evidence="2 3" key="1">
    <citation type="journal article" date="2012" name="Genome Biol.">
        <title>Genome and low-iron response of an oceanic diatom adapted to chronic iron limitation.</title>
        <authorList>
            <person name="Lommer M."/>
            <person name="Specht M."/>
            <person name="Roy A.S."/>
            <person name="Kraemer L."/>
            <person name="Andreson R."/>
            <person name="Gutowska M.A."/>
            <person name="Wolf J."/>
            <person name="Bergner S.V."/>
            <person name="Schilhabel M.B."/>
            <person name="Klostermeier U.C."/>
            <person name="Beiko R.G."/>
            <person name="Rosenstiel P."/>
            <person name="Hippler M."/>
            <person name="Laroche J."/>
        </authorList>
    </citation>
    <scope>NUCLEOTIDE SEQUENCE [LARGE SCALE GENOMIC DNA]</scope>
    <source>
        <strain evidence="2 3">CCMP1005</strain>
    </source>
</reference>
<organism evidence="2 3">
    <name type="scientific">Thalassiosira oceanica</name>
    <name type="common">Marine diatom</name>
    <dbReference type="NCBI Taxonomy" id="159749"/>
    <lineage>
        <taxon>Eukaryota</taxon>
        <taxon>Sar</taxon>
        <taxon>Stramenopiles</taxon>
        <taxon>Ochrophyta</taxon>
        <taxon>Bacillariophyta</taxon>
        <taxon>Coscinodiscophyceae</taxon>
        <taxon>Thalassiosirophycidae</taxon>
        <taxon>Thalassiosirales</taxon>
        <taxon>Thalassiosiraceae</taxon>
        <taxon>Thalassiosira</taxon>
    </lineage>
</organism>
<gene>
    <name evidence="2" type="ORF">THAOC_10142</name>
</gene>
<feature type="region of interest" description="Disordered" evidence="1">
    <location>
        <begin position="597"/>
        <end position="628"/>
    </location>
</feature>
<feature type="compositionally biased region" description="Basic and acidic residues" evidence="1">
    <location>
        <begin position="82"/>
        <end position="105"/>
    </location>
</feature>
<protein>
    <submittedName>
        <fullName evidence="2">Uncharacterized protein</fullName>
    </submittedName>
</protein>
<feature type="non-terminal residue" evidence="2">
    <location>
        <position position="1"/>
    </location>
</feature>
<proteinExistence type="predicted"/>
<feature type="region of interest" description="Disordered" evidence="1">
    <location>
        <begin position="250"/>
        <end position="276"/>
    </location>
</feature>
<feature type="compositionally biased region" description="Low complexity" evidence="1">
    <location>
        <begin position="603"/>
        <end position="612"/>
    </location>
</feature>
<keyword evidence="3" id="KW-1185">Reference proteome</keyword>
<feature type="region of interest" description="Disordered" evidence="1">
    <location>
        <begin position="696"/>
        <end position="726"/>
    </location>
</feature>
<evidence type="ECO:0000256" key="1">
    <source>
        <dbReference type="SAM" id="MobiDB-lite"/>
    </source>
</evidence>
<feature type="region of interest" description="Disordered" evidence="1">
    <location>
        <begin position="503"/>
        <end position="548"/>
    </location>
</feature>
<sequence>GLVLLYQIVGGAAREGAERSSGRHRGSEMSDQRQQQVDDEAVILHSELNQYDVILGRGTGPAERAGKPQRQLQGSGPASQERILEPRSKEFSKKEADSYGDNQCHRIDGQSYTILSSKRSRRTHNPLLRDAVKKGGRFLKPVPNSDISYGESGYVFGETFRKYYVAPSQGILALRQTSKVDDMYFNNAEQPRRLPSACDDAMKENAEERPVGEIATLASVPSVGAVATPAPVPSAAINVPEAPLNPAPISSMPSSSGHQPGAQFGGIYPPNDPGQSQAEAYQQAVQAQLALAQQEWVDRRNSLHQSIGAPVQPLPGSTSFHSNLGWSMGSVPGRQSAGAGDQGISQIQMHTGERQLTHVSRQSGFGNNYQFNQAASTVGNPSWETLASHQRELQRQHIQQKSVPNGNSLQNDRQLQQYIELQRKRERHFEMLQQKRRSSAATDDTIPVHNMNNTPVHEQKLCWKSSGRDTSALPNQSLAKRRNSSTLKDAIMLTQVAETMNSTSLQAREKVPANKSGPAIHGRSRRIGQDEKTMHTTSSGGGSAPDALLNQINSQADFGREQQSIGCSQGTGHSASTGMMIDTLLDSPSVSFEVMTAEDSSTRRATSSPSRRWNTAGLPSPRTQRTTSDFSMTETLGTVASQNTSGTIHSFSTNGTGISKSRMQKLEDIFAHSMSAAEVAALKETFDRKIAEHESVSVGSFSHSNSDMQSMSHGSPRRKPCANSLSDRADNLSFALDMSSRVGEGDESIITDASSKSGKSDSSSRPFKKRSFQSY</sequence>
<feature type="region of interest" description="Disordered" evidence="1">
    <location>
        <begin position="741"/>
        <end position="775"/>
    </location>
</feature>
<comment type="caution">
    <text evidence="2">The sequence shown here is derived from an EMBL/GenBank/DDBJ whole genome shotgun (WGS) entry which is preliminary data.</text>
</comment>
<dbReference type="AlphaFoldDB" id="K0SQX1"/>
<feature type="region of interest" description="Disordered" evidence="1">
    <location>
        <begin position="57"/>
        <end position="105"/>
    </location>
</feature>
<name>K0SQX1_THAOC</name>
<feature type="compositionally biased region" description="Basic and acidic residues" evidence="1">
    <location>
        <begin position="15"/>
        <end position="31"/>
    </location>
</feature>
<dbReference type="EMBL" id="AGNL01011019">
    <property type="protein sequence ID" value="EJK68658.1"/>
    <property type="molecule type" value="Genomic_DNA"/>
</dbReference>
<evidence type="ECO:0000313" key="3">
    <source>
        <dbReference type="Proteomes" id="UP000266841"/>
    </source>
</evidence>